<dbReference type="InterPro" id="IPR023214">
    <property type="entry name" value="HAD_sf"/>
</dbReference>
<dbReference type="PANTHER" id="PTHR10000">
    <property type="entry name" value="PHOSPHOSERINE PHOSPHATASE"/>
    <property type="match status" value="1"/>
</dbReference>
<dbReference type="GO" id="GO:0000287">
    <property type="term" value="F:magnesium ion binding"/>
    <property type="evidence" value="ECO:0007669"/>
    <property type="project" value="TreeGrafter"/>
</dbReference>
<accession>F9HN30</accession>
<name>F9HN30_STRMT</name>
<dbReference type="Gene3D" id="3.40.50.1000">
    <property type="entry name" value="HAD superfamily/HAD-like"/>
    <property type="match status" value="1"/>
</dbReference>
<dbReference type="SFLD" id="SFLDS00003">
    <property type="entry name" value="Haloacid_Dehalogenase"/>
    <property type="match status" value="1"/>
</dbReference>
<sequence length="315" mass="36021">MQIKEQTRKLAAGFSTHCFEIVNGSWRGLKKFSKSIIWKDTRKVHMTKKIIAVDLDGTLLNSDSQISDFTKKTIKKVTEKGHQVIITTGRPYRMSKDFYRELGLNTPMINFNGSLTHLPDQVWNFEKCLTVDKKYLLDMVQRSEDIQADFIAGEYRKKFYITNPNEEIANPKLFGVEAFQPEDQFKPELVTKDPNCILLQTRASDKYALAKEMNAFYQHQLSINTWGGPLNILECTPKGVNKAFALDYLLKVMNRDKKDLIAFGDEHNDTEMLAFAGKGYAMKNANPELLPYADEQIALTNDQDGVAKTLQDLFL</sequence>
<dbReference type="InterPro" id="IPR000150">
    <property type="entry name" value="Cof"/>
</dbReference>
<dbReference type="InterPro" id="IPR006379">
    <property type="entry name" value="HAD-SF_hydro_IIB"/>
</dbReference>
<dbReference type="Proteomes" id="UP000004568">
    <property type="component" value="Unassembled WGS sequence"/>
</dbReference>
<evidence type="ECO:0000313" key="1">
    <source>
        <dbReference type="EMBL" id="EGP68287.1"/>
    </source>
</evidence>
<dbReference type="InterPro" id="IPR036412">
    <property type="entry name" value="HAD-like_sf"/>
</dbReference>
<dbReference type="NCBIfam" id="TIGR01484">
    <property type="entry name" value="HAD-SF-IIB"/>
    <property type="match status" value="1"/>
</dbReference>
<proteinExistence type="predicted"/>
<organism evidence="1 2">
    <name type="scientific">Streptococcus mitis SK1080</name>
    <dbReference type="NCBI Taxonomy" id="1008453"/>
    <lineage>
        <taxon>Bacteria</taxon>
        <taxon>Bacillati</taxon>
        <taxon>Bacillota</taxon>
        <taxon>Bacilli</taxon>
        <taxon>Lactobacillales</taxon>
        <taxon>Streptococcaceae</taxon>
        <taxon>Streptococcus</taxon>
        <taxon>Streptococcus mitis group</taxon>
    </lineage>
</organism>
<dbReference type="SUPFAM" id="SSF56784">
    <property type="entry name" value="HAD-like"/>
    <property type="match status" value="1"/>
</dbReference>
<evidence type="ECO:0000313" key="2">
    <source>
        <dbReference type="Proteomes" id="UP000004568"/>
    </source>
</evidence>
<comment type="caution">
    <text evidence="1">The sequence shown here is derived from an EMBL/GenBank/DDBJ whole genome shotgun (WGS) entry which is preliminary data.</text>
</comment>
<dbReference type="eggNOG" id="COG0561">
    <property type="taxonomic scope" value="Bacteria"/>
</dbReference>
<dbReference type="FunFam" id="3.30.1240.10:FF:000025">
    <property type="entry name" value="Cof family protein"/>
    <property type="match status" value="1"/>
</dbReference>
<keyword evidence="1" id="KW-0378">Hydrolase</keyword>
<dbReference type="SFLD" id="SFLDG01140">
    <property type="entry name" value="C2.B:_Phosphomannomutase_and_P"/>
    <property type="match status" value="1"/>
</dbReference>
<dbReference type="PATRIC" id="fig|1008453.3.peg.1102"/>
<dbReference type="PROSITE" id="PS01228">
    <property type="entry name" value="COF_1"/>
    <property type="match status" value="1"/>
</dbReference>
<dbReference type="EMBL" id="AFQV01000021">
    <property type="protein sequence ID" value="EGP68287.1"/>
    <property type="molecule type" value="Genomic_DNA"/>
</dbReference>
<dbReference type="AlphaFoldDB" id="F9HN30"/>
<reference evidence="1 2" key="1">
    <citation type="submission" date="2011-05" db="EMBL/GenBank/DDBJ databases">
        <authorList>
            <person name="Durkin A.S."/>
            <person name="Radune D."/>
            <person name="Hostetler J."/>
            <person name="Torralba M."/>
            <person name="Gillis M."/>
            <person name="Methe B."/>
            <person name="Sutton G."/>
            <person name="Nelson K.E."/>
        </authorList>
    </citation>
    <scope>NUCLEOTIDE SEQUENCE [LARGE SCALE GENOMIC DNA]</scope>
    <source>
        <strain evidence="1 2">SK1080</strain>
    </source>
</reference>
<gene>
    <name evidence="1" type="ORF">HMPREF9957_1278</name>
</gene>
<dbReference type="GO" id="GO:0005829">
    <property type="term" value="C:cytosol"/>
    <property type="evidence" value="ECO:0007669"/>
    <property type="project" value="TreeGrafter"/>
</dbReference>
<dbReference type="Pfam" id="PF08282">
    <property type="entry name" value="Hydrolase_3"/>
    <property type="match status" value="1"/>
</dbReference>
<dbReference type="NCBIfam" id="TIGR00099">
    <property type="entry name" value="Cof-subfamily"/>
    <property type="match status" value="1"/>
</dbReference>
<dbReference type="PANTHER" id="PTHR10000:SF23">
    <property type="entry name" value="5-AMINO-6-(5-PHOSPHO-D-RIBITYLAMINO)URACIL PHOSPHATASE YITU"/>
    <property type="match status" value="1"/>
</dbReference>
<dbReference type="GO" id="GO:0016791">
    <property type="term" value="F:phosphatase activity"/>
    <property type="evidence" value="ECO:0007669"/>
    <property type="project" value="TreeGrafter"/>
</dbReference>
<protein>
    <submittedName>
        <fullName evidence="1">Cof-like hydrolase</fullName>
    </submittedName>
</protein>
<dbReference type="CDD" id="cd07516">
    <property type="entry name" value="HAD_Pase"/>
    <property type="match status" value="1"/>
</dbReference>
<dbReference type="Gene3D" id="3.30.1240.10">
    <property type="match status" value="1"/>
</dbReference>